<keyword evidence="1" id="KW-0472">Membrane</keyword>
<evidence type="ECO:0000313" key="4">
    <source>
        <dbReference type="EMBL" id="EMP9432663.1"/>
    </source>
</evidence>
<evidence type="ECO:0000259" key="2">
    <source>
        <dbReference type="Pfam" id="PF18426"/>
    </source>
</evidence>
<proteinExistence type="predicted"/>
<dbReference type="EMBL" id="JAGSRH010000001">
    <property type="protein sequence ID" value="MER5075305.1"/>
    <property type="molecule type" value="Genomic_DNA"/>
</dbReference>
<evidence type="ECO:0000256" key="1">
    <source>
        <dbReference type="SAM" id="Phobius"/>
    </source>
</evidence>
<evidence type="ECO:0000259" key="3">
    <source>
        <dbReference type="Pfam" id="PF18443"/>
    </source>
</evidence>
<reference evidence="4" key="2">
    <citation type="submission" date="2024-02" db="EMBL/GenBank/DDBJ databases">
        <authorList>
            <consortium name="Clinical and Environmental Microbiology Branch: Whole genome sequencing antimicrobial resistance pathogens in the healthcare setting"/>
        </authorList>
    </citation>
    <scope>NUCLEOTIDE SEQUENCE</scope>
    <source>
        <strain evidence="4">2020GO-00142</strain>
    </source>
</reference>
<dbReference type="Pfam" id="PF18426">
    <property type="entry name" value="Tli4_C"/>
    <property type="match status" value="1"/>
</dbReference>
<feature type="domain" description="Tle cognate immunity protein 4 C-terminal" evidence="2">
    <location>
        <begin position="213"/>
        <end position="367"/>
    </location>
</feature>
<sequence length="369" mass="42025">MKVNNYLTLILGIIICLLTIGGWLLYTSPSPLTKKDKVMIDSLFEETKPQCIGRYLIDVPASFNNQLNDFIFIDEFKIESKFIYPPAFKQRVELREIELNEAINQPQNKLHNAPFVKEIIYLPDNKGVIFDRNQSGAEDAYRVLEAHVYVDNIAFIITTDIIDLSDPKYAEEKYSYINISGFNEKDTNTKPLRLAQMKSLISRLSGRLNDTIIPTEKGICIPNGFIADDNNAHKNRISYTYENNDLIFGVDVDDTILGSDDTLLSRSLGVYGALFKSNQRTIKKGELLLGKIPAQEWLISGEQNLHGQGKPFPSYHFILFANESIASYQQPWLSFGMNNASKKSQYNQAQMVEIWDRIVGSLRYKPNSL</sequence>
<dbReference type="InterPro" id="IPR041290">
    <property type="entry name" value="Tli4_C"/>
</dbReference>
<dbReference type="InterPro" id="IPR040761">
    <property type="entry name" value="Tli4_N"/>
</dbReference>
<evidence type="ECO:0000313" key="5">
    <source>
        <dbReference type="EMBL" id="MER5075305.1"/>
    </source>
</evidence>
<keyword evidence="1" id="KW-0812">Transmembrane</keyword>
<comment type="caution">
    <text evidence="4">The sequence shown here is derived from an EMBL/GenBank/DDBJ whole genome shotgun (WGS) entry which is preliminary data.</text>
</comment>
<dbReference type="AlphaFoldDB" id="A0AAI9HZM3"/>
<evidence type="ECO:0008006" key="7">
    <source>
        <dbReference type="Google" id="ProtNLM"/>
    </source>
</evidence>
<gene>
    <name evidence="4" type="ORF">JRA39_001702</name>
    <name evidence="5" type="ORF">KDV35_00185</name>
</gene>
<reference evidence="5 6" key="1">
    <citation type="submission" date="2021-04" db="EMBL/GenBank/DDBJ databases">
        <title>Determining the burden of carbapenem-resistant Enterobacterales from a tertiary public heath setting in Bangladesh: a clinical, epidemiological, and molecular study.</title>
        <authorList>
            <person name="Farzana R."/>
            <person name="Walsh T.R."/>
        </authorList>
    </citation>
    <scope>NUCLEOTIDE SEQUENCE [LARGE SCALE GENOMIC DNA]</scope>
    <source>
        <strain evidence="5">Dmpro_s316</strain>
        <strain evidence="6">dmpro_s316</strain>
    </source>
</reference>
<dbReference type="EMBL" id="AAZDVE040000010">
    <property type="protein sequence ID" value="EMP9432663.1"/>
    <property type="molecule type" value="Genomic_DNA"/>
</dbReference>
<name>A0AAI9HZM3_PROST</name>
<dbReference type="Proteomes" id="UP001495779">
    <property type="component" value="Unassembled WGS sequence"/>
</dbReference>
<feature type="domain" description="Tle cognate immunity protein 4 N-terminal" evidence="3">
    <location>
        <begin position="48"/>
        <end position="207"/>
    </location>
</feature>
<dbReference type="RefSeq" id="WP_249999063.1">
    <property type="nucleotide sequence ID" value="NZ_CP095443.1"/>
</dbReference>
<dbReference type="Pfam" id="PF18443">
    <property type="entry name" value="Tli4_N"/>
    <property type="match status" value="1"/>
</dbReference>
<feature type="transmembrane region" description="Helical" evidence="1">
    <location>
        <begin position="6"/>
        <end position="26"/>
    </location>
</feature>
<accession>A0AAI9HZM3</accession>
<organism evidence="4">
    <name type="scientific">Providencia stuartii</name>
    <dbReference type="NCBI Taxonomy" id="588"/>
    <lineage>
        <taxon>Bacteria</taxon>
        <taxon>Pseudomonadati</taxon>
        <taxon>Pseudomonadota</taxon>
        <taxon>Gammaproteobacteria</taxon>
        <taxon>Enterobacterales</taxon>
        <taxon>Morganellaceae</taxon>
        <taxon>Providencia</taxon>
    </lineage>
</organism>
<evidence type="ECO:0000313" key="6">
    <source>
        <dbReference type="Proteomes" id="UP001495779"/>
    </source>
</evidence>
<keyword evidence="1" id="KW-1133">Transmembrane helix</keyword>
<protein>
    <recommendedName>
        <fullName evidence="7">Tle cognate immunity protein 4 C-terminal domain-containing protein</fullName>
    </recommendedName>
</protein>